<reference evidence="5" key="4">
    <citation type="journal article" date="2018" name="Nat. Plants">
        <title>Whole-genome landscape of Medicago truncatula symbiotic genes.</title>
        <authorList>
            <person name="Pecrix Y."/>
            <person name="Gamas P."/>
            <person name="Carrere S."/>
        </authorList>
    </citation>
    <scope>NUCLEOTIDE SEQUENCE</scope>
    <source>
        <tissue evidence="5">Leaves</tissue>
    </source>
</reference>
<reference evidence="4 7" key="2">
    <citation type="journal article" date="2014" name="BMC Genomics">
        <title>An improved genome release (version Mt4.0) for the model legume Medicago truncatula.</title>
        <authorList>
            <person name="Tang H."/>
            <person name="Krishnakumar V."/>
            <person name="Bidwell S."/>
            <person name="Rosen B."/>
            <person name="Chan A."/>
            <person name="Zhou S."/>
            <person name="Gentzbittel L."/>
            <person name="Childs K.L."/>
            <person name="Yandell M."/>
            <person name="Gundlach H."/>
            <person name="Mayer K.F."/>
            <person name="Schwartz D.C."/>
            <person name="Town C.D."/>
        </authorList>
    </citation>
    <scope>GENOME REANNOTATION</scope>
    <source>
        <strain evidence="4">A17</strain>
        <strain evidence="6 7">cv. Jemalong A17</strain>
    </source>
</reference>
<feature type="compositionally biased region" description="Basic and acidic residues" evidence="2">
    <location>
        <begin position="325"/>
        <end position="339"/>
    </location>
</feature>
<dbReference type="PANTHER" id="PTHR36143">
    <property type="entry name" value="OS08G0177500 PROTEIN"/>
    <property type="match status" value="1"/>
</dbReference>
<dbReference type="OMA" id="QEDNREW"/>
<feature type="coiled-coil region" evidence="1">
    <location>
        <begin position="53"/>
        <end position="108"/>
    </location>
</feature>
<dbReference type="STRING" id="3880.G7ZX34"/>
<dbReference type="OrthoDB" id="656845at2759"/>
<dbReference type="KEGG" id="mtr:25492075"/>
<feature type="compositionally biased region" description="Basic and acidic residues" evidence="2">
    <location>
        <begin position="179"/>
        <end position="295"/>
    </location>
</feature>
<keyword evidence="3" id="KW-0472">Membrane</keyword>
<name>G7ZX34_MEDTR</name>
<protein>
    <submittedName>
        <fullName evidence="4">Transmembrane protein, putative</fullName>
    </submittedName>
</protein>
<keyword evidence="3" id="KW-1133">Transmembrane helix</keyword>
<dbReference type="HOGENOM" id="CLU_546789_0_0_1"/>
<feature type="region of interest" description="Disordered" evidence="2">
    <location>
        <begin position="324"/>
        <end position="473"/>
    </location>
</feature>
<feature type="region of interest" description="Disordered" evidence="2">
    <location>
        <begin position="177"/>
        <end position="295"/>
    </location>
</feature>
<dbReference type="EMBL" id="PSQE01000004">
    <property type="protein sequence ID" value="RHN60168.1"/>
    <property type="molecule type" value="Genomic_DNA"/>
</dbReference>
<feature type="compositionally biased region" description="Basic and acidic residues" evidence="2">
    <location>
        <begin position="420"/>
        <end position="429"/>
    </location>
</feature>
<proteinExistence type="predicted"/>
<organism evidence="6">
    <name type="scientific">Medicago truncatula</name>
    <name type="common">Barrel medic</name>
    <name type="synonym">Medicago tribuloides</name>
    <dbReference type="NCBI Taxonomy" id="3880"/>
    <lineage>
        <taxon>Eukaryota</taxon>
        <taxon>Viridiplantae</taxon>
        <taxon>Streptophyta</taxon>
        <taxon>Embryophyta</taxon>
        <taxon>Tracheophyta</taxon>
        <taxon>Spermatophyta</taxon>
        <taxon>Magnoliopsida</taxon>
        <taxon>eudicotyledons</taxon>
        <taxon>Gunneridae</taxon>
        <taxon>Pentapetalae</taxon>
        <taxon>rosids</taxon>
        <taxon>fabids</taxon>
        <taxon>Fabales</taxon>
        <taxon>Fabaceae</taxon>
        <taxon>Papilionoideae</taxon>
        <taxon>50 kb inversion clade</taxon>
        <taxon>NPAAA clade</taxon>
        <taxon>Hologalegina</taxon>
        <taxon>IRL clade</taxon>
        <taxon>Trifolieae</taxon>
        <taxon>Medicago</taxon>
    </lineage>
</organism>
<dbReference type="Proteomes" id="UP000002051">
    <property type="component" value="Chromosome 4"/>
</dbReference>
<keyword evidence="3 4" id="KW-0812">Transmembrane</keyword>
<evidence type="ECO:0000313" key="4">
    <source>
        <dbReference type="EMBL" id="KEH29612.1"/>
    </source>
</evidence>
<dbReference type="PaxDb" id="3880-AES83772"/>
<dbReference type="AlphaFoldDB" id="G7ZX34"/>
<evidence type="ECO:0000313" key="5">
    <source>
        <dbReference type="EMBL" id="RHN60168.1"/>
    </source>
</evidence>
<feature type="compositionally biased region" description="Acidic residues" evidence="2">
    <location>
        <begin position="430"/>
        <end position="467"/>
    </location>
</feature>
<dbReference type="EnsemblPlants" id="KEH29612">
    <property type="protein sequence ID" value="KEH29612"/>
    <property type="gene ID" value="MTR_4g046037"/>
</dbReference>
<keyword evidence="1" id="KW-0175">Coiled coil</keyword>
<gene>
    <name evidence="6" type="primary">25492075</name>
    <name evidence="4" type="ordered locus">MTR_4g046037</name>
    <name evidence="5" type="ORF">MtrunA17_Chr4g0022531</name>
</gene>
<accession>G7ZX34</accession>
<dbReference type="EMBL" id="CM001220">
    <property type="protein sequence ID" value="KEH29612.1"/>
    <property type="molecule type" value="Genomic_DNA"/>
</dbReference>
<evidence type="ECO:0000256" key="3">
    <source>
        <dbReference type="SAM" id="Phobius"/>
    </source>
</evidence>
<sequence>MGYNKGGGSQRGRPYVLILLMTFGAALLGVMVLHRFREKRIYNLLVNQKDHQLLTLQVLLQKERDRAKELSRKNEETRAKIYTLSNQKMELTRTIAEMQSTMSSLKDEQKLIESAYAEKQYELRMMQQRGSNLGQGGTKRISSRENLKKTEADIEDLKSIDDHPAIFDQILAANATKEAQSKTKNDNQEKDQNSKYGGDESKSKLTEFKDGEVTAEIKEEIKTNEELGKKNDNPADDGASGKEAEAKVVEDKKAIIEEHQRKLEVNTDGGRQDFKAKQLSGAKREHGHLSRTEGARWRNIVKNKLMESNGIFENHGEVNMVKTKVYKEDKDGTVKREAESQANLLKPENNEDKDGNNTTVDKTNHQETDNGINNHPEEHEDGAVQQNWSRRRINNASNNAEQTKSNMFHEEEPEELEVSDVQKQEKDAIDGEDDGEEDNNDEFFNESQPEFEDENEKEEYKEEIDESEFQHGL</sequence>
<feature type="transmembrane region" description="Helical" evidence="3">
    <location>
        <begin position="15"/>
        <end position="33"/>
    </location>
</feature>
<evidence type="ECO:0000313" key="6">
    <source>
        <dbReference type="EnsemblPlants" id="KEH29612"/>
    </source>
</evidence>
<dbReference type="eggNOG" id="ENOG502RXMM">
    <property type="taxonomic scope" value="Eukaryota"/>
</dbReference>
<dbReference type="Proteomes" id="UP000265566">
    <property type="component" value="Chromosome 4"/>
</dbReference>
<evidence type="ECO:0000313" key="7">
    <source>
        <dbReference type="Proteomes" id="UP000002051"/>
    </source>
</evidence>
<dbReference type="Gramene" id="rna22409">
    <property type="protein sequence ID" value="RHN60168.1"/>
    <property type="gene ID" value="gene22409"/>
</dbReference>
<reference evidence="4 7" key="1">
    <citation type="journal article" date="2011" name="Nature">
        <title>The Medicago genome provides insight into the evolution of rhizobial symbioses.</title>
        <authorList>
            <person name="Young N.D."/>
            <person name="Debelle F."/>
            <person name="Oldroyd G.E."/>
            <person name="Geurts R."/>
            <person name="Cannon S.B."/>
            <person name="Udvardi M.K."/>
            <person name="Benedito V.A."/>
            <person name="Mayer K.F."/>
            <person name="Gouzy J."/>
            <person name="Schoof H."/>
            <person name="Van de Peer Y."/>
            <person name="Proost S."/>
            <person name="Cook D.R."/>
            <person name="Meyers B.C."/>
            <person name="Spannagl M."/>
            <person name="Cheung F."/>
            <person name="De Mita S."/>
            <person name="Krishnakumar V."/>
            <person name="Gundlach H."/>
            <person name="Zhou S."/>
            <person name="Mudge J."/>
            <person name="Bharti A.K."/>
            <person name="Murray J.D."/>
            <person name="Naoumkina M.A."/>
            <person name="Rosen B."/>
            <person name="Silverstein K.A."/>
            <person name="Tang H."/>
            <person name="Rombauts S."/>
            <person name="Zhao P.X."/>
            <person name="Zhou P."/>
            <person name="Barbe V."/>
            <person name="Bardou P."/>
            <person name="Bechner M."/>
            <person name="Bellec A."/>
            <person name="Berger A."/>
            <person name="Berges H."/>
            <person name="Bidwell S."/>
            <person name="Bisseling T."/>
            <person name="Choisne N."/>
            <person name="Couloux A."/>
            <person name="Denny R."/>
            <person name="Deshpande S."/>
            <person name="Dai X."/>
            <person name="Doyle J.J."/>
            <person name="Dudez A.M."/>
            <person name="Farmer A.D."/>
            <person name="Fouteau S."/>
            <person name="Franken C."/>
            <person name="Gibelin C."/>
            <person name="Gish J."/>
            <person name="Goldstein S."/>
            <person name="Gonzalez A.J."/>
            <person name="Green P.J."/>
            <person name="Hallab A."/>
            <person name="Hartog M."/>
            <person name="Hua A."/>
            <person name="Humphray S.J."/>
            <person name="Jeong D.H."/>
            <person name="Jing Y."/>
            <person name="Jocker A."/>
            <person name="Kenton S.M."/>
            <person name="Kim D.J."/>
            <person name="Klee K."/>
            <person name="Lai H."/>
            <person name="Lang C."/>
            <person name="Lin S."/>
            <person name="Macmil S.L."/>
            <person name="Magdelenat G."/>
            <person name="Matthews L."/>
            <person name="McCorrison J."/>
            <person name="Monaghan E.L."/>
            <person name="Mun J.H."/>
            <person name="Najar F.Z."/>
            <person name="Nicholson C."/>
            <person name="Noirot C."/>
            <person name="O'Bleness M."/>
            <person name="Paule C.R."/>
            <person name="Poulain J."/>
            <person name="Prion F."/>
            <person name="Qin B."/>
            <person name="Qu C."/>
            <person name="Retzel E.F."/>
            <person name="Riddle C."/>
            <person name="Sallet E."/>
            <person name="Samain S."/>
            <person name="Samson N."/>
            <person name="Sanders I."/>
            <person name="Saurat O."/>
            <person name="Scarpelli C."/>
            <person name="Schiex T."/>
            <person name="Segurens B."/>
            <person name="Severin A.J."/>
            <person name="Sherrier D.J."/>
            <person name="Shi R."/>
            <person name="Sims S."/>
            <person name="Singer S.R."/>
            <person name="Sinharoy S."/>
            <person name="Sterck L."/>
            <person name="Viollet A."/>
            <person name="Wang B.B."/>
            <person name="Wang K."/>
            <person name="Wang M."/>
            <person name="Wang X."/>
            <person name="Warfsmann J."/>
            <person name="Weissenbach J."/>
            <person name="White D.D."/>
            <person name="White J.D."/>
            <person name="Wiley G.B."/>
            <person name="Wincker P."/>
            <person name="Xing Y."/>
            <person name="Yang L."/>
            <person name="Yao Z."/>
            <person name="Ying F."/>
            <person name="Zhai J."/>
            <person name="Zhou L."/>
            <person name="Zuber A."/>
            <person name="Denarie J."/>
            <person name="Dixon R.A."/>
            <person name="May G.D."/>
            <person name="Schwartz D.C."/>
            <person name="Rogers J."/>
            <person name="Quetier F."/>
            <person name="Town C.D."/>
            <person name="Roe B.A."/>
        </authorList>
    </citation>
    <scope>NUCLEOTIDE SEQUENCE [LARGE SCALE GENOMIC DNA]</scope>
    <source>
        <strain evidence="4">A17</strain>
        <strain evidence="6 7">cv. Jemalong A17</strain>
    </source>
</reference>
<evidence type="ECO:0000256" key="1">
    <source>
        <dbReference type="SAM" id="Coils"/>
    </source>
</evidence>
<dbReference type="PANTHER" id="PTHR36143:SF4">
    <property type="entry name" value="OS08G0177500 PROTEIN"/>
    <property type="match status" value="1"/>
</dbReference>
<reference evidence="6" key="3">
    <citation type="submission" date="2015-04" db="UniProtKB">
        <authorList>
            <consortium name="EnsemblPlants"/>
        </authorList>
    </citation>
    <scope>IDENTIFICATION</scope>
    <source>
        <strain evidence="6">cv. Jemalong A17</strain>
    </source>
</reference>
<evidence type="ECO:0000256" key="2">
    <source>
        <dbReference type="SAM" id="MobiDB-lite"/>
    </source>
</evidence>
<keyword evidence="7" id="KW-1185">Reference proteome</keyword>